<feature type="domain" description="CBS" evidence="12">
    <location>
        <begin position="352"/>
        <end position="414"/>
    </location>
</feature>
<comment type="catalytic activity">
    <reaction evidence="9">
        <text>L-homocysteine + L-serine = L,L-cystathionine + H2O</text>
        <dbReference type="Rhea" id="RHEA:10112"/>
        <dbReference type="ChEBI" id="CHEBI:15377"/>
        <dbReference type="ChEBI" id="CHEBI:33384"/>
        <dbReference type="ChEBI" id="CHEBI:58161"/>
        <dbReference type="ChEBI" id="CHEBI:58199"/>
        <dbReference type="EC" id="4.2.1.22"/>
    </reaction>
</comment>
<keyword evidence="5" id="KW-0663">Pyridoxal phosphate</keyword>
<dbReference type="InterPro" id="IPR050214">
    <property type="entry name" value="Cys_Synth/Cystath_Beta-Synth"/>
</dbReference>
<dbReference type="CDD" id="cd01561">
    <property type="entry name" value="CBS_like"/>
    <property type="match status" value="1"/>
</dbReference>
<dbReference type="Gene3D" id="3.10.580.10">
    <property type="entry name" value="CBS-domain"/>
    <property type="match status" value="1"/>
</dbReference>
<dbReference type="InterPro" id="IPR005857">
    <property type="entry name" value="Cysta_beta_synth"/>
</dbReference>
<dbReference type="EMBL" id="CP001854">
    <property type="protein sequence ID" value="ADB49341.1"/>
    <property type="molecule type" value="Genomic_DNA"/>
</dbReference>
<keyword evidence="14" id="KW-1185">Reference proteome</keyword>
<dbReference type="NCBIfam" id="TIGR01137">
    <property type="entry name" value="cysta_beta"/>
    <property type="match status" value="1"/>
</dbReference>
<dbReference type="FunFam" id="3.40.50.1100:FF:000118">
    <property type="entry name" value="Related to CYS4-cystathionine beta-synthase"/>
    <property type="match status" value="1"/>
</dbReference>
<dbReference type="InterPro" id="IPR000644">
    <property type="entry name" value="CBS_dom"/>
</dbReference>
<dbReference type="GO" id="GO:0005737">
    <property type="term" value="C:cytoplasm"/>
    <property type="evidence" value="ECO:0007669"/>
    <property type="project" value="InterPro"/>
</dbReference>
<evidence type="ECO:0000256" key="8">
    <source>
        <dbReference type="ARBA" id="ARBA00026192"/>
    </source>
</evidence>
<feature type="domain" description="CBS" evidence="12">
    <location>
        <begin position="419"/>
        <end position="469"/>
    </location>
</feature>
<dbReference type="Gene3D" id="3.40.50.1100">
    <property type="match status" value="2"/>
</dbReference>
<dbReference type="SUPFAM" id="SSF53686">
    <property type="entry name" value="Tryptophan synthase beta subunit-like PLP-dependent enzymes"/>
    <property type="match status" value="1"/>
</dbReference>
<dbReference type="STRING" id="469383.Cwoe_0908"/>
<dbReference type="PROSITE" id="PS00901">
    <property type="entry name" value="CYS_SYNTHASE"/>
    <property type="match status" value="1"/>
</dbReference>
<dbReference type="HOGENOM" id="CLU_021018_0_0_11"/>
<dbReference type="SUPFAM" id="SSF54631">
    <property type="entry name" value="CBS-domain pair"/>
    <property type="match status" value="1"/>
</dbReference>
<evidence type="ECO:0000256" key="4">
    <source>
        <dbReference type="ARBA" id="ARBA00012041"/>
    </source>
</evidence>
<evidence type="ECO:0000256" key="10">
    <source>
        <dbReference type="NCBIfam" id="TIGR01137"/>
    </source>
</evidence>
<dbReference type="FunFam" id="3.40.50.1100:FF:000003">
    <property type="entry name" value="Cystathionine beta-synthase"/>
    <property type="match status" value="1"/>
</dbReference>
<proteinExistence type="inferred from homology"/>
<dbReference type="UniPathway" id="UPA00136">
    <property type="reaction ID" value="UER00201"/>
</dbReference>
<dbReference type="eggNOG" id="COG0031">
    <property type="taxonomic scope" value="Bacteria"/>
</dbReference>
<dbReference type="GO" id="GO:0019343">
    <property type="term" value="P:cysteine biosynthetic process via cystathionine"/>
    <property type="evidence" value="ECO:0007669"/>
    <property type="project" value="InterPro"/>
</dbReference>
<evidence type="ECO:0000256" key="1">
    <source>
        <dbReference type="ARBA" id="ARBA00001933"/>
    </source>
</evidence>
<evidence type="ECO:0000313" key="13">
    <source>
        <dbReference type="EMBL" id="ADB49341.1"/>
    </source>
</evidence>
<gene>
    <name evidence="13" type="ordered locus">Cwoe_0908</name>
</gene>
<dbReference type="EC" id="4.2.1.22" evidence="4 10"/>
<comment type="pathway">
    <text evidence="2">Amino-acid biosynthesis; L-cysteine biosynthesis; L-cysteine from L-homocysteine and L-serine: step 1/2.</text>
</comment>
<keyword evidence="6 11" id="KW-0129">CBS domain</keyword>
<protein>
    <recommendedName>
        <fullName evidence="8 10">Cystathionine beta-synthase</fullName>
        <ecNumber evidence="4 10">4.2.1.22</ecNumber>
    </recommendedName>
</protein>
<evidence type="ECO:0000259" key="12">
    <source>
        <dbReference type="PROSITE" id="PS51371"/>
    </source>
</evidence>
<evidence type="ECO:0000256" key="11">
    <source>
        <dbReference type="PROSITE-ProRule" id="PRU00703"/>
    </source>
</evidence>
<dbReference type="InterPro" id="IPR036052">
    <property type="entry name" value="TrpB-like_PALP_sf"/>
</dbReference>
<dbReference type="GO" id="GO:0006535">
    <property type="term" value="P:cysteine biosynthetic process from serine"/>
    <property type="evidence" value="ECO:0007669"/>
    <property type="project" value="InterPro"/>
</dbReference>
<accession>D3FBH2</accession>
<dbReference type="Proteomes" id="UP000008229">
    <property type="component" value="Chromosome"/>
</dbReference>
<sequence length="469" mass="49525">MVKRMMSASRTSTQPAIADSILDAIGGTPLVRLGRYGAGLTPQLVAKVESLNPGGSIKDRVAVKLIEAAERDGSLQPGGTIVEPTSGNTGTGLAIAARIKGYRVIAVMPDKMSREKIDLLRAYGAEVVVAPTDVAPDSPRSYYRVADRLTEEIPGAFQPNQYFNMANPAAHEASTGPEIWEQSGGRITHLVAGVGTGGTITGTARYLRRMNPDIEVVGADPEGSIYSGGEAAVRPYLVEGVGEDFWPETFDPSVVDRYVTVSDRDSFLAARRLAHVEGILAGGSSGTALHAAFEVAKGIDDPQAMVVVVLPDGGRSYLSKVFNDSWMTEHGFLERSSGQRVGDVLRAKHDSSLPPLVTVHTHQRVQDAVSLLHEHGVSQLPVVSAHDPSAIVGSVGERGLLAHAVSDPTLLSAEIVDVMEPPLPAVGATDPVRDAVALLTGERQALLVAQDGVPKGILTRTDLLEALAR</sequence>
<dbReference type="InterPro" id="IPR001216">
    <property type="entry name" value="P-phosphate_BS"/>
</dbReference>
<comment type="similarity">
    <text evidence="3">Belongs to the cysteine synthase/cystathionine beta-synthase family.</text>
</comment>
<evidence type="ECO:0000256" key="2">
    <source>
        <dbReference type="ARBA" id="ARBA00005003"/>
    </source>
</evidence>
<dbReference type="InterPro" id="IPR001926">
    <property type="entry name" value="TrpB-like_PALP"/>
</dbReference>
<reference evidence="13 14" key="1">
    <citation type="journal article" date="2010" name="Stand. Genomic Sci.">
        <title>Complete genome sequence of Conexibacter woesei type strain (ID131577).</title>
        <authorList>
            <person name="Pukall R."/>
            <person name="Lapidus A."/>
            <person name="Glavina Del Rio T."/>
            <person name="Copeland A."/>
            <person name="Tice H."/>
            <person name="Cheng J.-F."/>
            <person name="Lucas S."/>
            <person name="Chen F."/>
            <person name="Nolan M."/>
            <person name="Bruce D."/>
            <person name="Goodwin L."/>
            <person name="Pitluck S."/>
            <person name="Mavromatis K."/>
            <person name="Ivanova N."/>
            <person name="Ovchinnikova G."/>
            <person name="Pati A."/>
            <person name="Chen A."/>
            <person name="Palaniappan K."/>
            <person name="Land M."/>
            <person name="Hauser L."/>
            <person name="Chang Y.-J."/>
            <person name="Jeffries C.D."/>
            <person name="Chain P."/>
            <person name="Meincke L."/>
            <person name="Sims D."/>
            <person name="Brettin T."/>
            <person name="Detter J.C."/>
            <person name="Rohde M."/>
            <person name="Goeker M."/>
            <person name="Bristow J."/>
            <person name="Eisen J.A."/>
            <person name="Markowitz V."/>
            <person name="Kyrpides N.C."/>
            <person name="Klenk H.-P."/>
            <person name="Hugenholtz P."/>
        </authorList>
    </citation>
    <scope>NUCLEOTIDE SEQUENCE [LARGE SCALE GENOMIC DNA]</scope>
    <source>
        <strain evidence="14">DSM 14684 / CIP 108061 / JCM 11494 / NBRC 100937 / ID131577</strain>
    </source>
</reference>
<dbReference type="GO" id="GO:0004122">
    <property type="term" value="F:cystathionine beta-synthase activity"/>
    <property type="evidence" value="ECO:0007669"/>
    <property type="project" value="UniProtKB-UniRule"/>
</dbReference>
<comment type="cofactor">
    <cofactor evidence="1">
        <name>pyridoxal 5'-phosphate</name>
        <dbReference type="ChEBI" id="CHEBI:597326"/>
    </cofactor>
</comment>
<organism evidence="13 14">
    <name type="scientific">Conexibacter woesei (strain DSM 14684 / CCUG 47730 / CIP 108061 / JCM 11494 / NBRC 100937 / ID131577)</name>
    <dbReference type="NCBI Taxonomy" id="469383"/>
    <lineage>
        <taxon>Bacteria</taxon>
        <taxon>Bacillati</taxon>
        <taxon>Actinomycetota</taxon>
        <taxon>Thermoleophilia</taxon>
        <taxon>Solirubrobacterales</taxon>
        <taxon>Conexibacteraceae</taxon>
        <taxon>Conexibacter</taxon>
    </lineage>
</organism>
<evidence type="ECO:0000256" key="7">
    <source>
        <dbReference type="ARBA" id="ARBA00023239"/>
    </source>
</evidence>
<name>D3FBH2_CONWI</name>
<dbReference type="KEGG" id="cwo:Cwoe_0908"/>
<evidence type="ECO:0000256" key="9">
    <source>
        <dbReference type="ARBA" id="ARBA00047490"/>
    </source>
</evidence>
<dbReference type="SMART" id="SM00116">
    <property type="entry name" value="CBS"/>
    <property type="match status" value="2"/>
</dbReference>
<evidence type="ECO:0000256" key="5">
    <source>
        <dbReference type="ARBA" id="ARBA00022898"/>
    </source>
</evidence>
<keyword evidence="7" id="KW-0456">Lyase</keyword>
<dbReference type="Pfam" id="PF00291">
    <property type="entry name" value="PALP"/>
    <property type="match status" value="1"/>
</dbReference>
<evidence type="ECO:0000313" key="14">
    <source>
        <dbReference type="Proteomes" id="UP000008229"/>
    </source>
</evidence>
<dbReference type="AlphaFoldDB" id="D3FBH2"/>
<evidence type="ECO:0000256" key="3">
    <source>
        <dbReference type="ARBA" id="ARBA00007103"/>
    </source>
</evidence>
<dbReference type="PROSITE" id="PS51371">
    <property type="entry name" value="CBS"/>
    <property type="match status" value="2"/>
</dbReference>
<dbReference type="Pfam" id="PF00571">
    <property type="entry name" value="CBS"/>
    <property type="match status" value="2"/>
</dbReference>
<dbReference type="PANTHER" id="PTHR10314">
    <property type="entry name" value="CYSTATHIONINE BETA-SYNTHASE"/>
    <property type="match status" value="1"/>
</dbReference>
<evidence type="ECO:0000256" key="6">
    <source>
        <dbReference type="ARBA" id="ARBA00023122"/>
    </source>
</evidence>
<dbReference type="OrthoDB" id="9805733at2"/>
<dbReference type="eggNOG" id="COG3620">
    <property type="taxonomic scope" value="Bacteria"/>
</dbReference>
<dbReference type="InterPro" id="IPR046342">
    <property type="entry name" value="CBS_dom_sf"/>
</dbReference>
<reference evidence="14" key="2">
    <citation type="submission" date="2010-01" db="EMBL/GenBank/DDBJ databases">
        <title>The complete genome of Conexibacter woesei DSM 14684.</title>
        <authorList>
            <consortium name="US DOE Joint Genome Institute (JGI-PGF)"/>
            <person name="Lucas S."/>
            <person name="Copeland A."/>
            <person name="Lapidus A."/>
            <person name="Glavina del Rio T."/>
            <person name="Dalin E."/>
            <person name="Tice H."/>
            <person name="Bruce D."/>
            <person name="Goodwin L."/>
            <person name="Pitluck S."/>
            <person name="Kyrpides N."/>
            <person name="Mavromatis K."/>
            <person name="Ivanova N."/>
            <person name="Mikhailova N."/>
            <person name="Chertkov O."/>
            <person name="Brettin T."/>
            <person name="Detter J.C."/>
            <person name="Han C."/>
            <person name="Larimer F."/>
            <person name="Land M."/>
            <person name="Hauser L."/>
            <person name="Markowitz V."/>
            <person name="Cheng J.-F."/>
            <person name="Hugenholtz P."/>
            <person name="Woyke T."/>
            <person name="Wu D."/>
            <person name="Pukall R."/>
            <person name="Steenblock K."/>
            <person name="Schneider S."/>
            <person name="Klenk H.-P."/>
            <person name="Eisen J.A."/>
        </authorList>
    </citation>
    <scope>NUCLEOTIDE SEQUENCE [LARGE SCALE GENOMIC DNA]</scope>
    <source>
        <strain evidence="14">DSM 14684 / CIP 108061 / JCM 11494 / NBRC 100937 / ID131577</strain>
    </source>
</reference>
<dbReference type="GO" id="GO:0016765">
    <property type="term" value="F:transferase activity, transferring alkyl or aryl (other than methyl) groups"/>
    <property type="evidence" value="ECO:0007669"/>
    <property type="project" value="UniProtKB-ARBA"/>
</dbReference>